<dbReference type="Proteomes" id="UP000555407">
    <property type="component" value="Unassembled WGS sequence"/>
</dbReference>
<dbReference type="InterPro" id="IPR027275">
    <property type="entry name" value="PRC-brl_dom"/>
</dbReference>
<keyword evidence="3" id="KW-1185">Reference proteome</keyword>
<evidence type="ECO:0000313" key="3">
    <source>
        <dbReference type="Proteomes" id="UP000555407"/>
    </source>
</evidence>
<protein>
    <recommendedName>
        <fullName evidence="1">PRC-barrel domain-containing protein</fullName>
    </recommendedName>
</protein>
<name>A0A7X5VCK2_9ACTN</name>
<dbReference type="Gene3D" id="3.90.50.10">
    <property type="entry name" value="Photosynthetic Reaction Center, subunit H, domain 2"/>
    <property type="match status" value="1"/>
</dbReference>
<dbReference type="InterPro" id="IPR014747">
    <property type="entry name" value="Bac_photo_RC_H_C"/>
</dbReference>
<dbReference type="SUPFAM" id="SSF50346">
    <property type="entry name" value="PRC-barrel domain"/>
    <property type="match status" value="1"/>
</dbReference>
<dbReference type="GO" id="GO:0019684">
    <property type="term" value="P:photosynthesis, light reaction"/>
    <property type="evidence" value="ECO:0007669"/>
    <property type="project" value="InterPro"/>
</dbReference>
<gene>
    <name evidence="2" type="ORF">BJY22_004379</name>
</gene>
<comment type="caution">
    <text evidence="2">The sequence shown here is derived from an EMBL/GenBank/DDBJ whole genome shotgun (WGS) entry which is preliminary data.</text>
</comment>
<dbReference type="GO" id="GO:0030077">
    <property type="term" value="C:plasma membrane light-harvesting complex"/>
    <property type="evidence" value="ECO:0007669"/>
    <property type="project" value="InterPro"/>
</dbReference>
<dbReference type="AlphaFoldDB" id="A0A7X5VCK2"/>
<reference evidence="2 3" key="1">
    <citation type="submission" date="2020-03" db="EMBL/GenBank/DDBJ databases">
        <title>Sequencing the genomes of 1000 actinobacteria strains.</title>
        <authorList>
            <person name="Klenk H.-P."/>
        </authorList>
    </citation>
    <scope>NUCLEOTIDE SEQUENCE [LARGE SCALE GENOMIC DNA]</scope>
    <source>
        <strain evidence="2 3">DSM 45490</strain>
    </source>
</reference>
<evidence type="ECO:0000259" key="1">
    <source>
        <dbReference type="Pfam" id="PF05239"/>
    </source>
</evidence>
<dbReference type="RefSeq" id="WP_202891211.1">
    <property type="nucleotide sequence ID" value="NZ_JAASRO010000001.1"/>
</dbReference>
<sequence length="80" mass="8867">MGTAHEAGTSGLVVDTGPWIFGRKVLLPAGVVDRVDTEERKVFVDRTKDEIKDAPEYDETAGVNDDYRTRLGGYYGGLYR</sequence>
<dbReference type="Pfam" id="PF05239">
    <property type="entry name" value="PRC"/>
    <property type="match status" value="1"/>
</dbReference>
<dbReference type="EMBL" id="JAASRO010000001">
    <property type="protein sequence ID" value="NIK58662.1"/>
    <property type="molecule type" value="Genomic_DNA"/>
</dbReference>
<dbReference type="InterPro" id="IPR011033">
    <property type="entry name" value="PRC_barrel-like_sf"/>
</dbReference>
<proteinExistence type="predicted"/>
<organism evidence="2 3">
    <name type="scientific">Kribbella shirazensis</name>
    <dbReference type="NCBI Taxonomy" id="1105143"/>
    <lineage>
        <taxon>Bacteria</taxon>
        <taxon>Bacillati</taxon>
        <taxon>Actinomycetota</taxon>
        <taxon>Actinomycetes</taxon>
        <taxon>Propionibacteriales</taxon>
        <taxon>Kribbellaceae</taxon>
        <taxon>Kribbella</taxon>
    </lineage>
</organism>
<accession>A0A7X5VCK2</accession>
<feature type="domain" description="PRC-barrel" evidence="1">
    <location>
        <begin position="11"/>
        <end position="50"/>
    </location>
</feature>
<evidence type="ECO:0000313" key="2">
    <source>
        <dbReference type="EMBL" id="NIK58662.1"/>
    </source>
</evidence>